<dbReference type="Gene3D" id="3.20.20.80">
    <property type="entry name" value="Glycosidases"/>
    <property type="match status" value="2"/>
</dbReference>
<dbReference type="InterPro" id="IPR017853">
    <property type="entry name" value="GH"/>
</dbReference>
<accession>A0AAN8ZCJ1</accession>
<dbReference type="PRINTS" id="PR00131">
    <property type="entry name" value="GLHYDRLASE1"/>
</dbReference>
<evidence type="ECO:0000256" key="2">
    <source>
        <dbReference type="ARBA" id="ARBA00022801"/>
    </source>
</evidence>
<gene>
    <name evidence="5" type="ORF">RJ641_004858</name>
</gene>
<sequence>MGGQSYALLCLLVNIVNFLARTQLEFFSLCAPETLNRHSFPAGFIFGASSAAYQYEGAAEEQGKGPSIWDNFTHQYPCLSLSLSLSQINRKNLDSNLKHLATIDDADRIADGSNGDVAEEFYDMYQDDVKMMKDLGFDAFRFSISWPRILPSGKLSGGINNDGINFYKNLIDELLSNGGKIGITLMSRWMVPYSDSGVDKNAAKRALDFMLGWFLNPLTNGDYPEIMRTLVKERLPNFTEAESAMVKGSFDFLGINYYTADYAADIPSTTKLNVSYETDSYVNLTAERNGVPIGPATALSWLYVYPEGIRDLLVYITKEYNNPLIYVTENGVDDWNNKTLPLEEALKDPMRVDYHRRHLWFLRQAIDCQLNQEQTMHFSSISCIWDTDLLIFGNWVTEGKKLRLKLGLRGGKIPTPSVD</sequence>
<proteinExistence type="inferred from homology"/>
<keyword evidence="4" id="KW-0732">Signal</keyword>
<dbReference type="AlphaFoldDB" id="A0AAN8ZCJ1"/>
<dbReference type="Proteomes" id="UP001370490">
    <property type="component" value="Unassembled WGS sequence"/>
</dbReference>
<dbReference type="SUPFAM" id="SSF51445">
    <property type="entry name" value="(Trans)glycosidases"/>
    <property type="match status" value="1"/>
</dbReference>
<dbReference type="Pfam" id="PF00232">
    <property type="entry name" value="Glyco_hydro_1"/>
    <property type="match status" value="2"/>
</dbReference>
<dbReference type="InterPro" id="IPR001360">
    <property type="entry name" value="Glyco_hydro_1"/>
</dbReference>
<dbReference type="InterPro" id="IPR033132">
    <property type="entry name" value="GH_1_N_CS"/>
</dbReference>
<comment type="similarity">
    <text evidence="1 3">Belongs to the glycosyl hydrolase 1 family.</text>
</comment>
<dbReference type="GO" id="GO:0019762">
    <property type="term" value="P:glucosinolate catabolic process"/>
    <property type="evidence" value="ECO:0007669"/>
    <property type="project" value="TreeGrafter"/>
</dbReference>
<evidence type="ECO:0000313" key="5">
    <source>
        <dbReference type="EMBL" id="KAK6928653.1"/>
    </source>
</evidence>
<dbReference type="GO" id="GO:0005975">
    <property type="term" value="P:carbohydrate metabolic process"/>
    <property type="evidence" value="ECO:0007669"/>
    <property type="project" value="InterPro"/>
</dbReference>
<dbReference type="PANTHER" id="PTHR10353">
    <property type="entry name" value="GLYCOSYL HYDROLASE"/>
    <property type="match status" value="1"/>
</dbReference>
<dbReference type="EMBL" id="JBAMMX010000013">
    <property type="protein sequence ID" value="KAK6928653.1"/>
    <property type="molecule type" value="Genomic_DNA"/>
</dbReference>
<keyword evidence="2 5" id="KW-0378">Hydrolase</keyword>
<protein>
    <submittedName>
        <fullName evidence="5">Glycoside hydrolase family 1</fullName>
    </submittedName>
</protein>
<evidence type="ECO:0000256" key="4">
    <source>
        <dbReference type="SAM" id="SignalP"/>
    </source>
</evidence>
<organism evidence="5 6">
    <name type="scientific">Dillenia turbinata</name>
    <dbReference type="NCBI Taxonomy" id="194707"/>
    <lineage>
        <taxon>Eukaryota</taxon>
        <taxon>Viridiplantae</taxon>
        <taxon>Streptophyta</taxon>
        <taxon>Embryophyta</taxon>
        <taxon>Tracheophyta</taxon>
        <taxon>Spermatophyta</taxon>
        <taxon>Magnoliopsida</taxon>
        <taxon>eudicotyledons</taxon>
        <taxon>Gunneridae</taxon>
        <taxon>Pentapetalae</taxon>
        <taxon>Dilleniales</taxon>
        <taxon>Dilleniaceae</taxon>
        <taxon>Dillenia</taxon>
    </lineage>
</organism>
<feature type="chain" id="PRO_5042925584" evidence="4">
    <location>
        <begin position="21"/>
        <end position="419"/>
    </location>
</feature>
<dbReference type="PROSITE" id="PS00653">
    <property type="entry name" value="GLYCOSYL_HYDROL_F1_2"/>
    <property type="match status" value="1"/>
</dbReference>
<dbReference type="GO" id="GO:0009651">
    <property type="term" value="P:response to salt stress"/>
    <property type="evidence" value="ECO:0007669"/>
    <property type="project" value="TreeGrafter"/>
</dbReference>
<dbReference type="GO" id="GO:0008422">
    <property type="term" value="F:beta-glucosidase activity"/>
    <property type="evidence" value="ECO:0007669"/>
    <property type="project" value="TreeGrafter"/>
</dbReference>
<reference evidence="5 6" key="1">
    <citation type="submission" date="2023-12" db="EMBL/GenBank/DDBJ databases">
        <title>A high-quality genome assembly for Dillenia turbinata (Dilleniales).</title>
        <authorList>
            <person name="Chanderbali A."/>
        </authorList>
    </citation>
    <scope>NUCLEOTIDE SEQUENCE [LARGE SCALE GENOMIC DNA]</scope>
    <source>
        <strain evidence="5">LSX21</strain>
        <tissue evidence="5">Leaf</tissue>
    </source>
</reference>
<evidence type="ECO:0000256" key="1">
    <source>
        <dbReference type="ARBA" id="ARBA00010838"/>
    </source>
</evidence>
<name>A0AAN8ZCJ1_9MAGN</name>
<comment type="caution">
    <text evidence="5">The sequence shown here is derived from an EMBL/GenBank/DDBJ whole genome shotgun (WGS) entry which is preliminary data.</text>
</comment>
<evidence type="ECO:0000313" key="6">
    <source>
        <dbReference type="Proteomes" id="UP001370490"/>
    </source>
</evidence>
<feature type="signal peptide" evidence="4">
    <location>
        <begin position="1"/>
        <end position="20"/>
    </location>
</feature>
<dbReference type="PANTHER" id="PTHR10353:SF318">
    <property type="entry name" value="BETA-GLUCOSIDASE 31-RELATED"/>
    <property type="match status" value="1"/>
</dbReference>
<evidence type="ECO:0000256" key="3">
    <source>
        <dbReference type="RuleBase" id="RU003690"/>
    </source>
</evidence>
<keyword evidence="6" id="KW-1185">Reference proteome</keyword>